<sequence>MYTICDNANHGECVYNLIKRPQCGSAKPPMHKSRYSCMVRRENQCKKTNCKTMGPPVVPLCPPEHYLKKHSRAPISIRPPAVPKVQLMPVPVQTEEEMQDVLINLNMNENGHYDVSCELPQGGQVCPPCNGSGDCAPPGYCGDPSLKRRVPRLCCSEKPAVPPTCCSKFNVIPRGCKDFVRDNTVSAIRQPAKIPSPRFVDEVKGTTHNWCKSGMARKYVCRHDYGMIPGYLAQRKLELQDKFNQEKYASEQAKRDAQEKCRHLNEQERQTLLCGLKTNWEQVFREYQSLPLKVDTPVKIKVKFELEEQLRSIEKDIQLLERHNHIFVGDANRSFYMA</sequence>
<dbReference type="PROSITE" id="PS51665">
    <property type="entry name" value="ENKURIN"/>
    <property type="match status" value="1"/>
</dbReference>
<evidence type="ECO:0000259" key="6">
    <source>
        <dbReference type="PROSITE" id="PS51665"/>
    </source>
</evidence>
<accession>A0A8J2LLK3</accession>
<dbReference type="PANTHER" id="PTHR21490">
    <property type="entry name" value="ENKURIN-RELATED"/>
    <property type="match status" value="1"/>
</dbReference>
<dbReference type="OrthoDB" id="2123594at2759"/>
<dbReference type="EMBL" id="CAJVCH010570160">
    <property type="protein sequence ID" value="CAG7834203.1"/>
    <property type="molecule type" value="Genomic_DNA"/>
</dbReference>
<gene>
    <name evidence="7" type="ORF">AFUS01_LOCUS43731</name>
</gene>
<evidence type="ECO:0000256" key="4">
    <source>
        <dbReference type="ARBA" id="ARBA00023212"/>
    </source>
</evidence>
<comment type="caution">
    <text evidence="7">The sequence shown here is derived from an EMBL/GenBank/DDBJ whole genome shotgun (WGS) entry which is preliminary data.</text>
</comment>
<dbReference type="Pfam" id="PF13864">
    <property type="entry name" value="Enkurin"/>
    <property type="match status" value="1"/>
</dbReference>
<dbReference type="InterPro" id="IPR052102">
    <property type="entry name" value="Enkurin_domain-protein"/>
</dbReference>
<protein>
    <recommendedName>
        <fullName evidence="6">Enkurin domain-containing protein</fullName>
    </recommendedName>
</protein>
<evidence type="ECO:0000256" key="1">
    <source>
        <dbReference type="ARBA" id="ARBA00004138"/>
    </source>
</evidence>
<reference evidence="7" key="1">
    <citation type="submission" date="2021-06" db="EMBL/GenBank/DDBJ databases">
        <authorList>
            <person name="Hodson N. C."/>
            <person name="Mongue J. A."/>
            <person name="Jaron S. K."/>
        </authorList>
    </citation>
    <scope>NUCLEOTIDE SEQUENCE</scope>
</reference>
<evidence type="ECO:0000256" key="5">
    <source>
        <dbReference type="ARBA" id="ARBA00023273"/>
    </source>
</evidence>
<evidence type="ECO:0000313" key="7">
    <source>
        <dbReference type="EMBL" id="CAG7834203.1"/>
    </source>
</evidence>
<dbReference type="Proteomes" id="UP000708208">
    <property type="component" value="Unassembled WGS sequence"/>
</dbReference>
<keyword evidence="8" id="KW-1185">Reference proteome</keyword>
<dbReference type="InterPro" id="IPR027012">
    <property type="entry name" value="Enkurin_dom"/>
</dbReference>
<dbReference type="GO" id="GO:0005516">
    <property type="term" value="F:calmodulin binding"/>
    <property type="evidence" value="ECO:0007669"/>
    <property type="project" value="TreeGrafter"/>
</dbReference>
<proteinExistence type="predicted"/>
<evidence type="ECO:0000256" key="3">
    <source>
        <dbReference type="ARBA" id="ARBA00022490"/>
    </source>
</evidence>
<comment type="subcellular location">
    <subcellularLocation>
        <location evidence="1">Cell projection</location>
        <location evidence="1">Cilium</location>
    </subcellularLocation>
    <subcellularLocation>
        <location evidence="2">Cytoplasm</location>
        <location evidence="2">Cytoskeleton</location>
    </subcellularLocation>
</comment>
<keyword evidence="5" id="KW-0966">Cell projection</keyword>
<dbReference type="GO" id="GO:0001669">
    <property type="term" value="C:acrosomal vesicle"/>
    <property type="evidence" value="ECO:0007669"/>
    <property type="project" value="TreeGrafter"/>
</dbReference>
<dbReference type="AlphaFoldDB" id="A0A8J2LLK3"/>
<evidence type="ECO:0000256" key="2">
    <source>
        <dbReference type="ARBA" id="ARBA00004245"/>
    </source>
</evidence>
<evidence type="ECO:0000313" key="8">
    <source>
        <dbReference type="Proteomes" id="UP000708208"/>
    </source>
</evidence>
<name>A0A8J2LLK3_9HEXA</name>
<keyword evidence="3" id="KW-0963">Cytoplasm</keyword>
<dbReference type="PANTHER" id="PTHR21490:SF0">
    <property type="entry name" value="ENKURIN"/>
    <property type="match status" value="1"/>
</dbReference>
<keyword evidence="4" id="KW-0206">Cytoskeleton</keyword>
<organism evidence="7 8">
    <name type="scientific">Allacma fusca</name>
    <dbReference type="NCBI Taxonomy" id="39272"/>
    <lineage>
        <taxon>Eukaryota</taxon>
        <taxon>Metazoa</taxon>
        <taxon>Ecdysozoa</taxon>
        <taxon>Arthropoda</taxon>
        <taxon>Hexapoda</taxon>
        <taxon>Collembola</taxon>
        <taxon>Symphypleona</taxon>
        <taxon>Sminthuridae</taxon>
        <taxon>Allacma</taxon>
    </lineage>
</organism>
<dbReference type="GO" id="GO:0005879">
    <property type="term" value="C:axonemal microtubule"/>
    <property type="evidence" value="ECO:0007669"/>
    <property type="project" value="TreeGrafter"/>
</dbReference>
<feature type="domain" description="Enkurin" evidence="6">
    <location>
        <begin position="236"/>
        <end position="328"/>
    </location>
</feature>